<accession>A0AAD9RZR4</accession>
<protein>
    <submittedName>
        <fullName evidence="1">Uncharacterized protein</fullName>
    </submittedName>
</protein>
<evidence type="ECO:0000313" key="2">
    <source>
        <dbReference type="Proteomes" id="UP001258017"/>
    </source>
</evidence>
<dbReference type="Proteomes" id="UP001258017">
    <property type="component" value="Unassembled WGS sequence"/>
</dbReference>
<keyword evidence="2" id="KW-1185">Reference proteome</keyword>
<organism evidence="1 2">
    <name type="scientific">Odynerus spinipes</name>
    <dbReference type="NCBI Taxonomy" id="1348599"/>
    <lineage>
        <taxon>Eukaryota</taxon>
        <taxon>Metazoa</taxon>
        <taxon>Ecdysozoa</taxon>
        <taxon>Arthropoda</taxon>
        <taxon>Hexapoda</taxon>
        <taxon>Insecta</taxon>
        <taxon>Pterygota</taxon>
        <taxon>Neoptera</taxon>
        <taxon>Endopterygota</taxon>
        <taxon>Hymenoptera</taxon>
        <taxon>Apocrita</taxon>
        <taxon>Aculeata</taxon>
        <taxon>Vespoidea</taxon>
        <taxon>Vespidae</taxon>
        <taxon>Eumeninae</taxon>
        <taxon>Odynerus</taxon>
    </lineage>
</organism>
<reference evidence="1" key="1">
    <citation type="submission" date="2021-08" db="EMBL/GenBank/DDBJ databases">
        <authorList>
            <person name="Misof B."/>
            <person name="Oliver O."/>
            <person name="Podsiadlowski L."/>
            <person name="Donath A."/>
            <person name="Peters R."/>
            <person name="Mayer C."/>
            <person name="Rust J."/>
            <person name="Gunkel S."/>
            <person name="Lesny P."/>
            <person name="Martin S."/>
            <person name="Oeyen J.P."/>
            <person name="Petersen M."/>
            <person name="Panagiotis P."/>
            <person name="Wilbrandt J."/>
            <person name="Tanja T."/>
        </authorList>
    </citation>
    <scope>NUCLEOTIDE SEQUENCE</scope>
    <source>
        <strain evidence="1">GBR_01_08_01A</strain>
        <tissue evidence="1">Thorax + abdomen</tissue>
    </source>
</reference>
<reference evidence="1" key="2">
    <citation type="journal article" date="2023" name="Commun. Biol.">
        <title>Intrasexual cuticular hydrocarbon dimorphism in a wasp sheds light on hydrocarbon biosynthesis genes in Hymenoptera.</title>
        <authorList>
            <person name="Moris V.C."/>
            <person name="Podsiadlowski L."/>
            <person name="Martin S."/>
            <person name="Oeyen J.P."/>
            <person name="Donath A."/>
            <person name="Petersen M."/>
            <person name="Wilbrandt J."/>
            <person name="Misof B."/>
            <person name="Liedtke D."/>
            <person name="Thamm M."/>
            <person name="Scheiner R."/>
            <person name="Schmitt T."/>
            <person name="Niehuis O."/>
        </authorList>
    </citation>
    <scope>NUCLEOTIDE SEQUENCE</scope>
    <source>
        <strain evidence="1">GBR_01_08_01A</strain>
    </source>
</reference>
<sequence>MQALARQQRLDLTVCLTASESIFDLKDAFQPYLGCPAGTYPGYLEKVQEYLLLVNYIEITNLSKIKPENRCCSAKVAYSFGLRGYIQRFLQSIRRVLLKTPQQQPTPLKNSEVRTVPSNFLPFSREEIDRVIHNGPWRVPHFPYRRSSFQSLFQTSSS</sequence>
<gene>
    <name evidence="1" type="ORF">KPH14_006379</name>
</gene>
<proteinExistence type="predicted"/>
<comment type="caution">
    <text evidence="1">The sequence shown here is derived from an EMBL/GenBank/DDBJ whole genome shotgun (WGS) entry which is preliminary data.</text>
</comment>
<dbReference type="EMBL" id="JAIFRP010000003">
    <property type="protein sequence ID" value="KAK2588610.1"/>
    <property type="molecule type" value="Genomic_DNA"/>
</dbReference>
<name>A0AAD9RZR4_9HYME</name>
<evidence type="ECO:0000313" key="1">
    <source>
        <dbReference type="EMBL" id="KAK2588610.1"/>
    </source>
</evidence>
<dbReference type="AlphaFoldDB" id="A0AAD9RZR4"/>